<feature type="compositionally biased region" description="Acidic residues" evidence="1">
    <location>
        <begin position="1"/>
        <end position="13"/>
    </location>
</feature>
<proteinExistence type="predicted"/>
<evidence type="ECO:0000256" key="1">
    <source>
        <dbReference type="SAM" id="MobiDB-lite"/>
    </source>
</evidence>
<dbReference type="Proteomes" id="UP000078541">
    <property type="component" value="Unassembled WGS sequence"/>
</dbReference>
<dbReference type="PANTHER" id="PTHR40552:SF6">
    <property type="entry name" value="FI09606P-RELATED"/>
    <property type="match status" value="1"/>
</dbReference>
<dbReference type="EMBL" id="KQ981799">
    <property type="protein sequence ID" value="KYN35670.1"/>
    <property type="molecule type" value="Genomic_DNA"/>
</dbReference>
<feature type="region of interest" description="Disordered" evidence="1">
    <location>
        <begin position="561"/>
        <end position="597"/>
    </location>
</feature>
<reference evidence="2 3" key="1">
    <citation type="submission" date="2016-03" db="EMBL/GenBank/DDBJ databases">
        <title>Trachymyrmex septentrionalis WGS genome.</title>
        <authorList>
            <person name="Nygaard S."/>
            <person name="Hu H."/>
            <person name="Boomsma J."/>
            <person name="Zhang G."/>
        </authorList>
    </citation>
    <scope>NUCLEOTIDE SEQUENCE [LARGE SCALE GENOMIC DNA]</scope>
    <source>
        <strain evidence="2">Tsep2-gDNA-1</strain>
        <tissue evidence="2">Whole body</tissue>
    </source>
</reference>
<evidence type="ECO:0000313" key="3">
    <source>
        <dbReference type="Proteomes" id="UP000078541"/>
    </source>
</evidence>
<dbReference type="Gene3D" id="3.90.70.120">
    <property type="match status" value="1"/>
</dbReference>
<feature type="compositionally biased region" description="Basic and acidic residues" evidence="1">
    <location>
        <begin position="58"/>
        <end position="81"/>
    </location>
</feature>
<name>A0A151JU11_9HYME</name>
<gene>
    <name evidence="2" type="ORF">ALC56_09968</name>
</gene>
<feature type="compositionally biased region" description="Acidic residues" evidence="1">
    <location>
        <begin position="574"/>
        <end position="593"/>
    </location>
</feature>
<accession>A0A151JU11</accession>
<sequence>MTEPENQTEDEAVTSDFLESGTEDVTTDDQIPYKSTDDEILYENTDDEILYENTDDEISYKNPDDETNEDTEKNRSWMDKRSASRMKSLMNLHEATCRSKSNPGEKSERKAMSDIMRPSNTKTIKSNPLNSFEHEYKTRTTVGLGRSGTTRIWRSLRARQPTRIQRRVSRNGSERLWPSVPPLFARDTVIGLENEWEEERRRKRRDIFLYDSTDNDKDKFLRNQQMSDFANRKELGHIRVPVLYSESRLKLSVDCAVGDQCPGLVDGDYMTVELPSKRVYAYVVLHGLKGMHLLEISSMRERKNTWKFCFYQAIVALLAKTQLRYKYVRSACIDYIYDHAWMLFTHIGSINVKAKQRLDDVVVYNYKYSVEVKLIGELKDVEARFVTTLYKEPGVQSQITLSRKDPLRVEVKLGCEKVTDSDYVPVHKDNSPKELERWLDQTITDVYRDYILRTTRFSLAFWQDGLFWYLYNPYRCDKYGFWEEDGFACIVKFCSKDSLRRHLMILMLRAHAFEEDASRYDYRSNYEGEGNVYIDVELFHVSFRYCQLDNLKLLQRGMSKQPRRADGKNSSDTLEIEDEEDETGDLEEDEEGDPREPRERAIWLKCYGPTTWGKCASANRKRPGSTEVTAAGKARWHRYYVEEPNRLFSLWGGIHITDDMFDEANRGMQTYACYVVCAGMTRIMAPEYWTPKTLDTIVVCGDRYYTHSKHEAELKSDGDENVNHPFKYLCDSFDIGEIVFEARMLPAVSGRLYVESDEGLWRTLERVFSSYHFAALTCESACLGLFKFCGAYYVCDVNSSGPPFFRYGDGAAYLLRATSFRKFMTVLVLIIGSSERSRFSLNPIEILRIVEVDTALDSRRKPRDKKCHFRRFRGRITGKSRFDGEKKKKRMSK</sequence>
<feature type="compositionally biased region" description="Acidic residues" evidence="1">
    <location>
        <begin position="38"/>
        <end position="57"/>
    </location>
</feature>
<protein>
    <submittedName>
        <fullName evidence="2">Uncharacterized protein</fullName>
    </submittedName>
</protein>
<keyword evidence="3" id="KW-1185">Reference proteome</keyword>
<feature type="region of interest" description="Disordered" evidence="1">
    <location>
        <begin position="1"/>
        <end position="81"/>
    </location>
</feature>
<dbReference type="PANTHER" id="PTHR40552">
    <property type="entry name" value="AT05186P-RELATED"/>
    <property type="match status" value="1"/>
</dbReference>
<dbReference type="AlphaFoldDB" id="A0A151JU11"/>
<organism evidence="2 3">
    <name type="scientific">Trachymyrmex septentrionalis</name>
    <dbReference type="NCBI Taxonomy" id="34720"/>
    <lineage>
        <taxon>Eukaryota</taxon>
        <taxon>Metazoa</taxon>
        <taxon>Ecdysozoa</taxon>
        <taxon>Arthropoda</taxon>
        <taxon>Hexapoda</taxon>
        <taxon>Insecta</taxon>
        <taxon>Pterygota</taxon>
        <taxon>Neoptera</taxon>
        <taxon>Endopterygota</taxon>
        <taxon>Hymenoptera</taxon>
        <taxon>Apocrita</taxon>
        <taxon>Aculeata</taxon>
        <taxon>Formicoidea</taxon>
        <taxon>Formicidae</taxon>
        <taxon>Myrmicinae</taxon>
        <taxon>Trachymyrmex</taxon>
    </lineage>
</organism>
<evidence type="ECO:0000313" key="2">
    <source>
        <dbReference type="EMBL" id="KYN35670.1"/>
    </source>
</evidence>
<dbReference type="STRING" id="34720.A0A151JU11"/>